<proteinExistence type="inferred from homology"/>
<dbReference type="Pfam" id="PF12710">
    <property type="entry name" value="HAD"/>
    <property type="match status" value="1"/>
</dbReference>
<evidence type="ECO:0000256" key="1">
    <source>
        <dbReference type="ARBA" id="ARBA00009184"/>
    </source>
</evidence>
<dbReference type="NCBIfam" id="TIGR01488">
    <property type="entry name" value="HAD-SF-IB"/>
    <property type="match status" value="1"/>
</dbReference>
<dbReference type="RefSeq" id="WP_345788913.1">
    <property type="nucleotide sequence ID" value="NZ_CBCRXF010000004.1"/>
</dbReference>
<dbReference type="EMBL" id="UXAV01000045">
    <property type="protein sequence ID" value="VDC33558.1"/>
    <property type="molecule type" value="Genomic_DNA"/>
</dbReference>
<dbReference type="GO" id="GO:0046872">
    <property type="term" value="F:metal ion binding"/>
    <property type="evidence" value="ECO:0007669"/>
    <property type="project" value="UniProtKB-KW"/>
</dbReference>
<comment type="similarity">
    <text evidence="1">Belongs to the HAD-like hydrolase superfamily. SerB family.</text>
</comment>
<protein>
    <submittedName>
        <fullName evidence="5">Haloacid dehalogenase-like hydrolase</fullName>
    </submittedName>
</protein>
<dbReference type="PANTHER" id="PTHR43344">
    <property type="entry name" value="PHOSPHOSERINE PHOSPHATASE"/>
    <property type="match status" value="1"/>
</dbReference>
<dbReference type="NCBIfam" id="TIGR01490">
    <property type="entry name" value="HAD-SF-IB-hyp1"/>
    <property type="match status" value="1"/>
</dbReference>
<reference evidence="5 6" key="1">
    <citation type="submission" date="2018-11" db="EMBL/GenBank/DDBJ databases">
        <authorList>
            <person name="Criscuolo A."/>
        </authorList>
    </citation>
    <scope>NUCLEOTIDE SEQUENCE [LARGE SCALE GENOMIC DNA]</scope>
    <source>
        <strain evidence="5">ATB-66</strain>
    </source>
</reference>
<evidence type="ECO:0000313" key="6">
    <source>
        <dbReference type="Proteomes" id="UP000270468"/>
    </source>
</evidence>
<keyword evidence="6" id="KW-1185">Reference proteome</keyword>
<keyword evidence="4" id="KW-0460">Magnesium</keyword>
<dbReference type="InterPro" id="IPR006385">
    <property type="entry name" value="HAD_hydro_SerB1"/>
</dbReference>
<name>A0A3P5XFM7_9BACL</name>
<dbReference type="PANTHER" id="PTHR43344:SF13">
    <property type="entry name" value="PHOSPHATASE RV3661-RELATED"/>
    <property type="match status" value="1"/>
</dbReference>
<organism evidence="5 6">
    <name type="scientific">Filibacter tadaridae</name>
    <dbReference type="NCBI Taxonomy" id="2483811"/>
    <lineage>
        <taxon>Bacteria</taxon>
        <taxon>Bacillati</taxon>
        <taxon>Bacillota</taxon>
        <taxon>Bacilli</taxon>
        <taxon>Bacillales</taxon>
        <taxon>Caryophanaceae</taxon>
        <taxon>Filibacter</taxon>
    </lineage>
</organism>
<dbReference type="AlphaFoldDB" id="A0A3P5XFM7"/>
<dbReference type="InterPro" id="IPR023214">
    <property type="entry name" value="HAD_sf"/>
</dbReference>
<dbReference type="Gene3D" id="1.20.1440.100">
    <property type="entry name" value="SG protein - dephosphorylation function"/>
    <property type="match status" value="1"/>
</dbReference>
<evidence type="ECO:0000256" key="2">
    <source>
        <dbReference type="ARBA" id="ARBA00022723"/>
    </source>
</evidence>
<dbReference type="InterPro" id="IPR036412">
    <property type="entry name" value="HAD-like_sf"/>
</dbReference>
<accession>A0A3P5XFM7</accession>
<dbReference type="Gene3D" id="3.40.50.1000">
    <property type="entry name" value="HAD superfamily/HAD-like"/>
    <property type="match status" value="1"/>
</dbReference>
<evidence type="ECO:0000256" key="3">
    <source>
        <dbReference type="ARBA" id="ARBA00022801"/>
    </source>
</evidence>
<dbReference type="Proteomes" id="UP000270468">
    <property type="component" value="Unassembled WGS sequence"/>
</dbReference>
<gene>
    <name evidence="5" type="ORF">FILTAD_02968</name>
</gene>
<dbReference type="InterPro" id="IPR050582">
    <property type="entry name" value="HAD-like_SerB"/>
</dbReference>
<dbReference type="GO" id="GO:0016787">
    <property type="term" value="F:hydrolase activity"/>
    <property type="evidence" value="ECO:0007669"/>
    <property type="project" value="UniProtKB-KW"/>
</dbReference>
<dbReference type="PROSITE" id="PS01228">
    <property type="entry name" value="COF_1"/>
    <property type="match status" value="1"/>
</dbReference>
<keyword evidence="3 5" id="KW-0378">Hydrolase</keyword>
<sequence length="221" mass="25378">MGIRVAIFDFDGTLYAKETFQLLMEHLKSHPVHHTKYNRFFRSLLPPFIGYKMKIVPESKMKERSMQIYLDALAHLNNEELVAFFEEMTDKVQQDFNPAVVNRFNQHAADNIHIMLVSGAYTHLLHAVTGGMQFDTIIGTDIPMKEQSIDSQTPIFHVQGSRKNEKIKLALDGLEIDWENSFAYGDSFSDLSVLELVGNPVAVRPEPRLRTIAKERSWEII</sequence>
<keyword evidence="2" id="KW-0479">Metal-binding</keyword>
<evidence type="ECO:0000313" key="5">
    <source>
        <dbReference type="EMBL" id="VDC33558.1"/>
    </source>
</evidence>
<dbReference type="SUPFAM" id="SSF56784">
    <property type="entry name" value="HAD-like"/>
    <property type="match status" value="1"/>
</dbReference>
<evidence type="ECO:0000256" key="4">
    <source>
        <dbReference type="ARBA" id="ARBA00022842"/>
    </source>
</evidence>